<comment type="similarity">
    <text evidence="2">Belongs to the eukaryotic/archaeal RNase P protein component 3 family.</text>
</comment>
<keyword evidence="5" id="KW-1185">Reference proteome</keyword>
<evidence type="ECO:0000256" key="3">
    <source>
        <dbReference type="ARBA" id="ARBA00022694"/>
    </source>
</evidence>
<dbReference type="InterPro" id="IPR002738">
    <property type="entry name" value="RNase_P_p30"/>
</dbReference>
<dbReference type="Proteomes" id="UP000887540">
    <property type="component" value="Unplaced"/>
</dbReference>
<dbReference type="SUPFAM" id="SSF89550">
    <property type="entry name" value="PHP domain-like"/>
    <property type="match status" value="1"/>
</dbReference>
<evidence type="ECO:0000256" key="1">
    <source>
        <dbReference type="ARBA" id="ARBA00004123"/>
    </source>
</evidence>
<dbReference type="PANTHER" id="PTHR13031:SF0">
    <property type="entry name" value="RIBONUCLEASE P PROTEIN SUBUNIT P30"/>
    <property type="match status" value="1"/>
</dbReference>
<dbReference type="WBParaSite" id="ACRNAN_scaffold830.g11397.t1">
    <property type="protein sequence ID" value="ACRNAN_scaffold830.g11397.t1"/>
    <property type="gene ID" value="ACRNAN_scaffold830.g11397"/>
</dbReference>
<proteinExistence type="inferred from homology"/>
<organism evidence="5 6">
    <name type="scientific">Acrobeloides nanus</name>
    <dbReference type="NCBI Taxonomy" id="290746"/>
    <lineage>
        <taxon>Eukaryota</taxon>
        <taxon>Metazoa</taxon>
        <taxon>Ecdysozoa</taxon>
        <taxon>Nematoda</taxon>
        <taxon>Chromadorea</taxon>
        <taxon>Rhabditida</taxon>
        <taxon>Tylenchina</taxon>
        <taxon>Cephalobomorpha</taxon>
        <taxon>Cephaloboidea</taxon>
        <taxon>Cephalobidae</taxon>
        <taxon>Acrobeloides</taxon>
    </lineage>
</organism>
<sequence>MEVDDAPSTSLGSKFMQKPENKLPNRAQPLHKFQFAEMNLKHTGNPDRTLTLVKRAIRMGYDSVVINIDIGDPFQKVDMETDQPPKKKKKKGQNQANVEVIPEPFLVDQSNRLTVTINESTALHTIMHHSKLKQYDLIAVRVEDEEFLTTFSTKGEFLDIITFNPVAGKVPWIFKKKIIQRCIETGIGFELCYGEALSDKNERRQFLTNARLLMKATLNGRNVFISSGTDEMICIRAPFDTANMSTLFGINPKDARKFVSANPKQILLRSQARKTIKGAIYVTGLDNVPSAEKSSKEALADLAAIPEFKKQIKISENKEEKVKEKNDGILKIF</sequence>
<keyword evidence="3" id="KW-0819">tRNA processing</keyword>
<protein>
    <submittedName>
        <fullName evidence="6">Ribonuclease P protein subunit p30</fullName>
    </submittedName>
</protein>
<evidence type="ECO:0000256" key="4">
    <source>
        <dbReference type="SAM" id="MobiDB-lite"/>
    </source>
</evidence>
<feature type="compositionally biased region" description="Basic and acidic residues" evidence="4">
    <location>
        <begin position="76"/>
        <end position="85"/>
    </location>
</feature>
<evidence type="ECO:0000313" key="5">
    <source>
        <dbReference type="Proteomes" id="UP000887540"/>
    </source>
</evidence>
<feature type="region of interest" description="Disordered" evidence="4">
    <location>
        <begin position="76"/>
        <end position="95"/>
    </location>
</feature>
<evidence type="ECO:0000256" key="2">
    <source>
        <dbReference type="ARBA" id="ARBA00007331"/>
    </source>
</evidence>
<dbReference type="GO" id="GO:0008033">
    <property type="term" value="P:tRNA processing"/>
    <property type="evidence" value="ECO:0007669"/>
    <property type="project" value="UniProtKB-KW"/>
</dbReference>
<feature type="region of interest" description="Disordered" evidence="4">
    <location>
        <begin position="1"/>
        <end position="24"/>
    </location>
</feature>
<dbReference type="GO" id="GO:0005655">
    <property type="term" value="C:nucleolar ribonuclease P complex"/>
    <property type="evidence" value="ECO:0007669"/>
    <property type="project" value="TreeGrafter"/>
</dbReference>
<dbReference type="PANTHER" id="PTHR13031">
    <property type="entry name" value="RIBONUCLEASE P SUBUNIT P30"/>
    <property type="match status" value="1"/>
</dbReference>
<dbReference type="InterPro" id="IPR016195">
    <property type="entry name" value="Pol/histidinol_Pase-like"/>
</dbReference>
<comment type="subcellular location">
    <subcellularLocation>
        <location evidence="1">Nucleus</location>
    </subcellularLocation>
</comment>
<dbReference type="Gene3D" id="3.20.20.140">
    <property type="entry name" value="Metal-dependent hydrolases"/>
    <property type="match status" value="1"/>
</dbReference>
<accession>A0A914EI79</accession>
<dbReference type="Pfam" id="PF01876">
    <property type="entry name" value="RNase_P_p30"/>
    <property type="match status" value="1"/>
</dbReference>
<dbReference type="AlphaFoldDB" id="A0A914EI79"/>
<reference evidence="6" key="1">
    <citation type="submission" date="2022-11" db="UniProtKB">
        <authorList>
            <consortium name="WormBaseParasite"/>
        </authorList>
    </citation>
    <scope>IDENTIFICATION</scope>
</reference>
<evidence type="ECO:0000313" key="6">
    <source>
        <dbReference type="WBParaSite" id="ACRNAN_scaffold830.g11397.t1"/>
    </source>
</evidence>
<dbReference type="GO" id="GO:0003723">
    <property type="term" value="F:RNA binding"/>
    <property type="evidence" value="ECO:0007669"/>
    <property type="project" value="TreeGrafter"/>
</dbReference>
<name>A0A914EI79_9BILA</name>